<feature type="region of interest" description="Disordered" evidence="1">
    <location>
        <begin position="450"/>
        <end position="507"/>
    </location>
</feature>
<sequence>MKKTALRMFGTLSMGSVLIFATACNEGAGSDLENEAEGEETSGEDVEEINGEEESEDINNDQDIDNEEDDDSQEEENGDIESDGNNEEGDRSEIAEEPEELNEQASENVMTDSTKNVTRLNEEDPVSFSIMASQTLWPATHSENQPGTVILAPEGEWQAALASLHLVHHPNNGPILLTENGELSDDVLDEIERLNPQGNENGTEVLIVGQESENIEEELNDYEVDSINEENNHAAFAKQVDDYFAEITGEYSETVLIGSMEEEHKELTITTGNWISHMDEPLLYVEEGEIPSETAEAIEGREDVKMYVLGSEDVISEEIVEDLEAAGEVERIEGQDPTELSIAFAQYRDDDNDFGWGADEPGKSVSFVSTETPSIAIAAAPFGHLGKHAPMVWLEEGELNEEVYEYLAELKPLYEENPMEGPYSHAYVMGDTETISFEQQGIIDEKLEIAPENEEDAHGAHGTEDEDEQGEISEDEDTDLDESENDNEIGDEEDNNENEIDNEENDE</sequence>
<comment type="caution">
    <text evidence="3">The sequence shown here is derived from an EMBL/GenBank/DDBJ whole genome shotgun (WGS) entry which is preliminary data.</text>
</comment>
<feature type="chain" id="PRO_5045417810" evidence="2">
    <location>
        <begin position="24"/>
        <end position="507"/>
    </location>
</feature>
<feature type="compositionally biased region" description="Acidic residues" evidence="1">
    <location>
        <begin position="32"/>
        <end position="87"/>
    </location>
</feature>
<proteinExistence type="predicted"/>
<dbReference type="Proteomes" id="UP001596142">
    <property type="component" value="Unassembled WGS sequence"/>
</dbReference>
<dbReference type="PANTHER" id="PTHR30032:SF4">
    <property type="entry name" value="AMIDASE ENHANCER"/>
    <property type="match status" value="1"/>
</dbReference>
<accession>A0ABW0YMV4</accession>
<keyword evidence="2" id="KW-0732">Signal</keyword>
<feature type="compositionally biased region" description="Polar residues" evidence="1">
    <location>
        <begin position="103"/>
        <end position="114"/>
    </location>
</feature>
<dbReference type="PROSITE" id="PS51257">
    <property type="entry name" value="PROKAR_LIPOPROTEIN"/>
    <property type="match status" value="1"/>
</dbReference>
<feature type="compositionally biased region" description="Acidic residues" evidence="1">
    <location>
        <begin position="464"/>
        <end position="507"/>
    </location>
</feature>
<evidence type="ECO:0000256" key="2">
    <source>
        <dbReference type="SAM" id="SignalP"/>
    </source>
</evidence>
<protein>
    <submittedName>
        <fullName evidence="3">Cell wall-binding repeat-containing protein</fullName>
    </submittedName>
</protein>
<dbReference type="EMBL" id="JBHSOZ010000003">
    <property type="protein sequence ID" value="MFC5712617.1"/>
    <property type="molecule type" value="Genomic_DNA"/>
</dbReference>
<organism evidence="3 4">
    <name type="scientific">Thalassorhabdus alkalitolerans</name>
    <dbReference type="NCBI Taxonomy" id="2282697"/>
    <lineage>
        <taxon>Bacteria</taxon>
        <taxon>Bacillati</taxon>
        <taxon>Bacillota</taxon>
        <taxon>Bacilli</taxon>
        <taxon>Bacillales</taxon>
        <taxon>Bacillaceae</taxon>
        <taxon>Thalassorhabdus</taxon>
    </lineage>
</organism>
<evidence type="ECO:0000313" key="3">
    <source>
        <dbReference type="EMBL" id="MFC5712617.1"/>
    </source>
</evidence>
<feature type="signal peptide" evidence="2">
    <location>
        <begin position="1"/>
        <end position="23"/>
    </location>
</feature>
<evidence type="ECO:0000313" key="4">
    <source>
        <dbReference type="Proteomes" id="UP001596142"/>
    </source>
</evidence>
<keyword evidence="4" id="KW-1185">Reference proteome</keyword>
<reference evidence="4" key="1">
    <citation type="journal article" date="2019" name="Int. J. Syst. Evol. Microbiol.">
        <title>The Global Catalogue of Microorganisms (GCM) 10K type strain sequencing project: providing services to taxonomists for standard genome sequencing and annotation.</title>
        <authorList>
            <consortium name="The Broad Institute Genomics Platform"/>
            <consortium name="The Broad Institute Genome Sequencing Center for Infectious Disease"/>
            <person name="Wu L."/>
            <person name="Ma J."/>
        </authorList>
    </citation>
    <scope>NUCLEOTIDE SEQUENCE [LARGE SCALE GENOMIC DNA]</scope>
    <source>
        <strain evidence="4">CECT 7184</strain>
    </source>
</reference>
<evidence type="ECO:0000256" key="1">
    <source>
        <dbReference type="SAM" id="MobiDB-lite"/>
    </source>
</evidence>
<dbReference type="InterPro" id="IPR051922">
    <property type="entry name" value="Bact_Sporulation_Assoc"/>
</dbReference>
<gene>
    <name evidence="3" type="ORF">ACFPU1_07475</name>
</gene>
<dbReference type="PANTHER" id="PTHR30032">
    <property type="entry name" value="N-ACETYLMURAMOYL-L-ALANINE AMIDASE-RELATED"/>
    <property type="match status" value="1"/>
</dbReference>
<name>A0ABW0YMV4_9BACI</name>
<feature type="region of interest" description="Disordered" evidence="1">
    <location>
        <begin position="29"/>
        <end position="114"/>
    </location>
</feature>
<dbReference type="RefSeq" id="WP_385939817.1">
    <property type="nucleotide sequence ID" value="NZ_JBHSOZ010000003.1"/>
</dbReference>